<dbReference type="NCBIfam" id="TIGR00234">
    <property type="entry name" value="tyrS"/>
    <property type="match status" value="1"/>
</dbReference>
<dbReference type="AlphaFoldDB" id="A0A1X0B010"/>
<dbReference type="FunFam" id="3.40.50.620:FF:000008">
    <property type="entry name" value="Tyrosine--tRNA ligase"/>
    <property type="match status" value="1"/>
</dbReference>
<evidence type="ECO:0000256" key="4">
    <source>
        <dbReference type="ARBA" id="ARBA00022741"/>
    </source>
</evidence>
<dbReference type="GO" id="GO:0003723">
    <property type="term" value="F:RNA binding"/>
    <property type="evidence" value="ECO:0007669"/>
    <property type="project" value="UniProtKB-KW"/>
</dbReference>
<dbReference type="InterPro" id="IPR014729">
    <property type="entry name" value="Rossmann-like_a/b/a_fold"/>
</dbReference>
<evidence type="ECO:0000259" key="12">
    <source>
        <dbReference type="Pfam" id="PF22421"/>
    </source>
</evidence>
<dbReference type="FunFam" id="3.10.290.10:FF:000014">
    <property type="entry name" value="Tyrosine--tRNA ligase"/>
    <property type="match status" value="1"/>
</dbReference>
<dbReference type="GO" id="GO:0006437">
    <property type="term" value="P:tyrosyl-tRNA aminoacylation"/>
    <property type="evidence" value="ECO:0007669"/>
    <property type="project" value="UniProtKB-UniRule"/>
</dbReference>
<feature type="binding site" evidence="11">
    <location>
        <position position="42"/>
    </location>
    <ligand>
        <name>L-tyrosine</name>
        <dbReference type="ChEBI" id="CHEBI:58315"/>
    </ligand>
</feature>
<dbReference type="HAMAP" id="MF_02006">
    <property type="entry name" value="Tyr_tRNA_synth_type1"/>
    <property type="match status" value="1"/>
</dbReference>
<dbReference type="GO" id="GO:0042803">
    <property type="term" value="F:protein homodimerization activity"/>
    <property type="evidence" value="ECO:0007669"/>
    <property type="project" value="UniProtKB-ARBA"/>
</dbReference>
<keyword evidence="14" id="KW-1185">Reference proteome</keyword>
<dbReference type="PANTHER" id="PTHR11766">
    <property type="entry name" value="TYROSYL-TRNA SYNTHETASE"/>
    <property type="match status" value="1"/>
</dbReference>
<feature type="binding site" evidence="11">
    <location>
        <position position="177"/>
    </location>
    <ligand>
        <name>L-tyrosine</name>
        <dbReference type="ChEBI" id="CHEBI:58315"/>
    </ligand>
</feature>
<evidence type="ECO:0000256" key="1">
    <source>
        <dbReference type="ARBA" id="ARBA00004496"/>
    </source>
</evidence>
<reference evidence="13 14" key="1">
    <citation type="submission" date="2017-02" db="EMBL/GenBank/DDBJ databases">
        <title>The new phylogeny of genus Mycobacterium.</title>
        <authorList>
            <person name="Tortoli E."/>
            <person name="Trovato A."/>
            <person name="Cirillo D.M."/>
        </authorList>
    </citation>
    <scope>NUCLEOTIDE SEQUENCE [LARGE SCALE GENOMIC DNA]</scope>
    <source>
        <strain evidence="13 14">RW6</strain>
    </source>
</reference>
<comment type="subcellular location">
    <subcellularLocation>
        <location evidence="1 11">Cytoplasm</location>
    </subcellularLocation>
</comment>
<dbReference type="PRINTS" id="PR01040">
    <property type="entry name" value="TRNASYNTHTYR"/>
</dbReference>
<dbReference type="InterPro" id="IPR002305">
    <property type="entry name" value="aa-tRNA-synth_Ic"/>
</dbReference>
<feature type="domain" description="Tyrosine--tRNA ligase SYY-like C-terminal" evidence="12">
    <location>
        <begin position="364"/>
        <end position="425"/>
    </location>
</feature>
<dbReference type="OrthoDB" id="9804243at2"/>
<dbReference type="Gene3D" id="3.10.290.10">
    <property type="entry name" value="RNA-binding S4 domain"/>
    <property type="match status" value="1"/>
</dbReference>
<dbReference type="InterPro" id="IPR024088">
    <property type="entry name" value="Tyr-tRNA-ligase_bac-type"/>
</dbReference>
<dbReference type="EC" id="6.1.1.1" evidence="11"/>
<dbReference type="Gene3D" id="1.10.240.10">
    <property type="entry name" value="Tyrosyl-Transfer RNA Synthetase"/>
    <property type="match status" value="1"/>
</dbReference>
<dbReference type="GO" id="GO:0005524">
    <property type="term" value="F:ATP binding"/>
    <property type="evidence" value="ECO:0007669"/>
    <property type="project" value="UniProtKB-UniRule"/>
</dbReference>
<dbReference type="GO" id="GO:0005829">
    <property type="term" value="C:cytosol"/>
    <property type="evidence" value="ECO:0007669"/>
    <property type="project" value="TreeGrafter"/>
</dbReference>
<evidence type="ECO:0000256" key="5">
    <source>
        <dbReference type="ARBA" id="ARBA00022840"/>
    </source>
</evidence>
<evidence type="ECO:0000256" key="2">
    <source>
        <dbReference type="ARBA" id="ARBA00022490"/>
    </source>
</evidence>
<accession>A0A1X0B010</accession>
<gene>
    <name evidence="11" type="primary">tyrS</name>
    <name evidence="13" type="ORF">BST13_13350</name>
</gene>
<evidence type="ECO:0000256" key="9">
    <source>
        <dbReference type="ARBA" id="ARBA00048248"/>
    </source>
</evidence>
<evidence type="ECO:0000313" key="13">
    <source>
        <dbReference type="EMBL" id="ORA35545.1"/>
    </source>
</evidence>
<comment type="function">
    <text evidence="11">Catalyzes the attachment of tyrosine to tRNA(Tyr) in a two-step reaction: tyrosine is first activated by ATP to form Tyr-AMP and then transferred to the acceptor end of tRNA(Tyr).</text>
</comment>
<dbReference type="CDD" id="cd00805">
    <property type="entry name" value="TyrRS_core"/>
    <property type="match status" value="1"/>
</dbReference>
<comment type="subunit">
    <text evidence="11">Homodimer.</text>
</comment>
<keyword evidence="2 11" id="KW-0963">Cytoplasm</keyword>
<evidence type="ECO:0000256" key="6">
    <source>
        <dbReference type="ARBA" id="ARBA00022884"/>
    </source>
</evidence>
<feature type="short sequence motif" description="'HIGH' region" evidence="11">
    <location>
        <begin position="47"/>
        <end position="56"/>
    </location>
</feature>
<dbReference type="InterPro" id="IPR002307">
    <property type="entry name" value="Tyr-tRNA-ligase"/>
</dbReference>
<keyword evidence="7 11" id="KW-0648">Protein biosynthesis</keyword>
<keyword evidence="4 11" id="KW-0547">Nucleotide-binding</keyword>
<dbReference type="InterPro" id="IPR024107">
    <property type="entry name" value="Tyr-tRNA-ligase_bac_1"/>
</dbReference>
<keyword evidence="6" id="KW-0694">RNA-binding</keyword>
<dbReference type="GO" id="GO:0004831">
    <property type="term" value="F:tyrosine-tRNA ligase activity"/>
    <property type="evidence" value="ECO:0007669"/>
    <property type="project" value="UniProtKB-UniRule"/>
</dbReference>
<feature type="short sequence motif" description="'KMSKS' region" evidence="11">
    <location>
        <begin position="237"/>
        <end position="241"/>
    </location>
</feature>
<dbReference type="FunFam" id="1.10.240.10:FF:000001">
    <property type="entry name" value="Tyrosine--tRNA ligase"/>
    <property type="match status" value="1"/>
</dbReference>
<feature type="binding site" evidence="11">
    <location>
        <position position="240"/>
    </location>
    <ligand>
        <name>ATP</name>
        <dbReference type="ChEBI" id="CHEBI:30616"/>
    </ligand>
</feature>
<protein>
    <recommendedName>
        <fullName evidence="11">Tyrosine--tRNA ligase</fullName>
        <ecNumber evidence="11">6.1.1.1</ecNumber>
    </recommendedName>
    <alternativeName>
        <fullName evidence="11">Tyrosyl-tRNA synthetase</fullName>
        <shortName evidence="11">TyrRS</shortName>
    </alternativeName>
</protein>
<dbReference type="PROSITE" id="PS00178">
    <property type="entry name" value="AA_TRNA_LIGASE_I"/>
    <property type="match status" value="1"/>
</dbReference>
<dbReference type="Gene3D" id="3.40.50.620">
    <property type="entry name" value="HUPs"/>
    <property type="match status" value="1"/>
</dbReference>
<dbReference type="EMBL" id="MVHF01000011">
    <property type="protein sequence ID" value="ORA35545.1"/>
    <property type="molecule type" value="Genomic_DNA"/>
</dbReference>
<dbReference type="Pfam" id="PF22421">
    <property type="entry name" value="SYY_C-terminal"/>
    <property type="match status" value="1"/>
</dbReference>
<keyword evidence="3 11" id="KW-0436">Ligase</keyword>
<dbReference type="SUPFAM" id="SSF55174">
    <property type="entry name" value="Alpha-L RNA-binding motif"/>
    <property type="match status" value="1"/>
</dbReference>
<keyword evidence="8 11" id="KW-0030">Aminoacyl-tRNA synthetase</keyword>
<evidence type="ECO:0000313" key="14">
    <source>
        <dbReference type="Proteomes" id="UP000192448"/>
    </source>
</evidence>
<proteinExistence type="inferred from homology"/>
<keyword evidence="5 11" id="KW-0067">ATP-binding</keyword>
<sequence>MRHDLPMSTDILEELDWRGLIAQSTDRDALAGDLANGPVTVYSGFDPTAPSLHAGHLVPLLTLRRFQQAGHRPIVLAGGATGMIGDPRDTGERTLNTADTVADWAGRIRGQLERFVEFNDSPTGAIVENNLNWTGELSAIEFLRDIGKYFSVNVMLDRDTVRRRLEGDGISYTEFSYMLLQANDFVELHQRHGCALQIGGSDQWGNIVAGARLVRQKLGATVHAMTTPLVTDSEGKKFGKSTGGGNLWLDPELTSPYAWYQYFVNAADADVVRYLRWFTFLSAEELAELDDATRTRAHERAAQKRLARELTTLVHGDAATRAVELASQALFGRGELTDLDESTLSAALREASSGQVAELKPGGADTITDLLVASGLAASKGAARRNVAEGGVYVNNVRIESDEWIPQAADFLHDRWLVLRRGKRNIAGVERVGA</sequence>
<evidence type="ECO:0000256" key="11">
    <source>
        <dbReference type="HAMAP-Rule" id="MF_02006"/>
    </source>
</evidence>
<dbReference type="Pfam" id="PF00579">
    <property type="entry name" value="tRNA-synt_1b"/>
    <property type="match status" value="1"/>
</dbReference>
<evidence type="ECO:0000256" key="3">
    <source>
        <dbReference type="ARBA" id="ARBA00022598"/>
    </source>
</evidence>
<evidence type="ECO:0000256" key="10">
    <source>
        <dbReference type="ARBA" id="ARBA00060965"/>
    </source>
</evidence>
<name>A0A1X0B010_9MYCO</name>
<evidence type="ECO:0000256" key="7">
    <source>
        <dbReference type="ARBA" id="ARBA00022917"/>
    </source>
</evidence>
<dbReference type="Proteomes" id="UP000192448">
    <property type="component" value="Unassembled WGS sequence"/>
</dbReference>
<dbReference type="CDD" id="cd00165">
    <property type="entry name" value="S4"/>
    <property type="match status" value="1"/>
</dbReference>
<dbReference type="PANTHER" id="PTHR11766:SF0">
    <property type="entry name" value="TYROSINE--TRNA LIGASE, MITOCHONDRIAL"/>
    <property type="match status" value="1"/>
</dbReference>
<dbReference type="SUPFAM" id="SSF52374">
    <property type="entry name" value="Nucleotidylyl transferase"/>
    <property type="match status" value="1"/>
</dbReference>
<dbReference type="STRING" id="1927124.BST13_13350"/>
<dbReference type="InterPro" id="IPR054608">
    <property type="entry name" value="SYY-like_C"/>
</dbReference>
<evidence type="ECO:0000256" key="8">
    <source>
        <dbReference type="ARBA" id="ARBA00023146"/>
    </source>
</evidence>
<dbReference type="InterPro" id="IPR036986">
    <property type="entry name" value="S4_RNA-bd_sf"/>
</dbReference>
<comment type="catalytic activity">
    <reaction evidence="9 11">
        <text>tRNA(Tyr) + L-tyrosine + ATP = L-tyrosyl-tRNA(Tyr) + AMP + diphosphate + H(+)</text>
        <dbReference type="Rhea" id="RHEA:10220"/>
        <dbReference type="Rhea" id="RHEA-COMP:9706"/>
        <dbReference type="Rhea" id="RHEA-COMP:9707"/>
        <dbReference type="ChEBI" id="CHEBI:15378"/>
        <dbReference type="ChEBI" id="CHEBI:30616"/>
        <dbReference type="ChEBI" id="CHEBI:33019"/>
        <dbReference type="ChEBI" id="CHEBI:58315"/>
        <dbReference type="ChEBI" id="CHEBI:78442"/>
        <dbReference type="ChEBI" id="CHEBI:78536"/>
        <dbReference type="ChEBI" id="CHEBI:456215"/>
        <dbReference type="EC" id="6.1.1.1"/>
    </reaction>
</comment>
<dbReference type="InterPro" id="IPR001412">
    <property type="entry name" value="aa-tRNA-synth_I_CS"/>
</dbReference>
<comment type="similarity">
    <text evidence="10 11">Belongs to the class-I aminoacyl-tRNA synthetase family. TyrS type 1 subfamily.</text>
</comment>
<organism evidence="13 14">
    <name type="scientific">Mycobacterium aquaticum</name>
    <dbReference type="NCBI Taxonomy" id="1927124"/>
    <lineage>
        <taxon>Bacteria</taxon>
        <taxon>Bacillati</taxon>
        <taxon>Actinomycetota</taxon>
        <taxon>Actinomycetes</taxon>
        <taxon>Mycobacteriales</taxon>
        <taxon>Mycobacteriaceae</taxon>
        <taxon>Mycobacterium</taxon>
    </lineage>
</organism>
<feature type="binding site" evidence="11">
    <location>
        <position position="181"/>
    </location>
    <ligand>
        <name>L-tyrosine</name>
        <dbReference type="ChEBI" id="CHEBI:58315"/>
    </ligand>
</feature>
<comment type="caution">
    <text evidence="13">The sequence shown here is derived from an EMBL/GenBank/DDBJ whole genome shotgun (WGS) entry which is preliminary data.</text>
</comment>